<evidence type="ECO:0000256" key="3">
    <source>
        <dbReference type="SAM" id="MobiDB-lite"/>
    </source>
</evidence>
<dbReference type="GO" id="GO:0006914">
    <property type="term" value="P:autophagy"/>
    <property type="evidence" value="ECO:0007669"/>
    <property type="project" value="UniProtKB-KW"/>
</dbReference>
<feature type="region of interest" description="Disordered" evidence="3">
    <location>
        <begin position="846"/>
        <end position="869"/>
    </location>
</feature>
<keyword evidence="7" id="KW-1185">Reference proteome</keyword>
<dbReference type="PANTHER" id="PTHR21481:SF0">
    <property type="entry name" value="PROTEIN CLEC16A"/>
    <property type="match status" value="1"/>
</dbReference>
<dbReference type="InterPro" id="IPR039272">
    <property type="entry name" value="CLEC16A/TT9"/>
</dbReference>
<dbReference type="GO" id="GO:0007034">
    <property type="term" value="P:vacuolar transport"/>
    <property type="evidence" value="ECO:0007669"/>
    <property type="project" value="TreeGrafter"/>
</dbReference>
<dbReference type="Pfam" id="PF19439">
    <property type="entry name" value="CLEC16A_C"/>
    <property type="match status" value="2"/>
</dbReference>
<dbReference type="GO" id="GO:0016197">
    <property type="term" value="P:endosomal transport"/>
    <property type="evidence" value="ECO:0007669"/>
    <property type="project" value="TreeGrafter"/>
</dbReference>
<dbReference type="InterPro" id="IPR045820">
    <property type="entry name" value="CLEC16A/TT9_C"/>
</dbReference>
<name>A0A267GXD8_9PLAT</name>
<protein>
    <submittedName>
        <fullName evidence="6">Uncharacterized protein</fullName>
    </submittedName>
</protein>
<dbReference type="STRING" id="282301.A0A267GXD8"/>
<evidence type="ECO:0000256" key="1">
    <source>
        <dbReference type="ARBA" id="ARBA00006441"/>
    </source>
</evidence>
<comment type="similarity">
    <text evidence="1">Belongs to the CLEC16A/gop-1 family.</text>
</comment>
<keyword evidence="2" id="KW-0072">Autophagy</keyword>
<feature type="domain" description="CLEC16A/TT9 C-terminal" evidence="5">
    <location>
        <begin position="248"/>
        <end position="394"/>
    </location>
</feature>
<evidence type="ECO:0000259" key="5">
    <source>
        <dbReference type="Pfam" id="PF19439"/>
    </source>
</evidence>
<dbReference type="EMBL" id="NIVC01000104">
    <property type="protein sequence ID" value="PAA90701.1"/>
    <property type="molecule type" value="Genomic_DNA"/>
</dbReference>
<organism evidence="6 7">
    <name type="scientific">Macrostomum lignano</name>
    <dbReference type="NCBI Taxonomy" id="282301"/>
    <lineage>
        <taxon>Eukaryota</taxon>
        <taxon>Metazoa</taxon>
        <taxon>Spiralia</taxon>
        <taxon>Lophotrochozoa</taxon>
        <taxon>Platyhelminthes</taxon>
        <taxon>Rhabditophora</taxon>
        <taxon>Macrostomorpha</taxon>
        <taxon>Macrostomida</taxon>
        <taxon>Macrostomidae</taxon>
        <taxon>Macrostomum</taxon>
    </lineage>
</organism>
<dbReference type="Pfam" id="PF09758">
    <property type="entry name" value="FPL"/>
    <property type="match status" value="1"/>
</dbReference>
<dbReference type="PANTHER" id="PTHR21481">
    <property type="entry name" value="PROTEIN CLEC16A"/>
    <property type="match status" value="1"/>
</dbReference>
<evidence type="ECO:0000256" key="2">
    <source>
        <dbReference type="ARBA" id="ARBA00023006"/>
    </source>
</evidence>
<dbReference type="GO" id="GO:0005794">
    <property type="term" value="C:Golgi apparatus"/>
    <property type="evidence" value="ECO:0007669"/>
    <property type="project" value="TreeGrafter"/>
</dbReference>
<accession>A0A267GXD8</accession>
<dbReference type="GO" id="GO:1901096">
    <property type="term" value="P:regulation of autophagosome maturation"/>
    <property type="evidence" value="ECO:0007669"/>
    <property type="project" value="TreeGrafter"/>
</dbReference>
<dbReference type="AlphaFoldDB" id="A0A267GXD8"/>
<evidence type="ECO:0000259" key="4">
    <source>
        <dbReference type="Pfam" id="PF09758"/>
    </source>
</evidence>
<feature type="compositionally biased region" description="Low complexity" evidence="3">
    <location>
        <begin position="893"/>
        <end position="910"/>
    </location>
</feature>
<comment type="caution">
    <text evidence="6">The sequence shown here is derived from an EMBL/GenBank/DDBJ whole genome shotgun (WGS) entry which is preliminary data.</text>
</comment>
<sequence length="923" mass="102046">MFGRQTPRNSLFGSPSQLWKPKNPHSLEYLKYLYGVLCKNQTVTEQNSSLLVEALRSMSEILIWGDQNDDTVFDFFLEKSLLSFFLSYMKQKSGGYICVQLLQTLNILFENISKEASIYYLLSNNHVNSIISHRFDFSDEEVMAYYISFLKTLSLKLNRHTIHFFYNEHAREFPLYTEAVNFFNHSESMVRIAVRTITLNVFRVDDKALITFVCDTTAVGYFPELAACIGKRSFELDSCVRNDAEHSNRGRLADLLCEHVDYLHYISDIFRLGVEPLSDLLTDLLLQSLFNPIHVRSLLASAQEQYQLRLHQLRRRQQQRRVELAAANASSGGGVGGGSAGAAADASATATKTAAASATASPPISSNLALYLLTHVFLAVQHPPLVRQLLTAVLPECSPDKIDVECDNYDDDTDNEDDDLVDADEDQAAALNSDSTGPVDLNATDEQKLLRRQRRLCQRRQLDVLLEFLKPPPSAVATDSAALFCLSFVLAVRRNTGLAKPSALHSPCCARLLCSRLMRLLAYACCEPRATPHIRPVTAELAAQLLSDLVVRDCRTLTDGQWAMLEGAREDSALSLRECFRNEDLFLDQFEDEWRCLELAPVNVEQLMMESSLLLAPAGTPLTGIEFDRRLPCGEAERVRRSIRMFLLLRRLCYGLRREQDPDLPLLSVSTIEGSNNAPIRLGDSLDLNNSDLIGCRVERSGSAGAAGVKPPAERRFLAVDASRHQAVLVEPDAKRLGWGVARFIGELQYAEAVADREDSRSLHVAFHNPGGPTVPRGAVPRPPLLTAKFVFDDHIRCMAAKQRLIKGRQLVRTEKMAAIGRLLEFPDSVIDAISPGHSARKAVQRQRASASMSPSRLLSTSSSASTSNIRLPTAESVVGAADGPAAVVVQQPATLSSSNKYSSSPSGLDLGEGGELDSSQSQ</sequence>
<feature type="compositionally biased region" description="Low complexity" evidence="3">
    <location>
        <begin position="848"/>
        <end position="868"/>
    </location>
</feature>
<proteinExistence type="inferred from homology"/>
<feature type="domain" description="CLEC16A/TT9 C-terminal" evidence="5">
    <location>
        <begin position="440"/>
        <end position="906"/>
    </location>
</feature>
<gene>
    <name evidence="6" type="ORF">BOX15_Mlig019081g1</name>
</gene>
<dbReference type="GO" id="GO:0005770">
    <property type="term" value="C:late endosome"/>
    <property type="evidence" value="ECO:0007669"/>
    <property type="project" value="TreeGrafter"/>
</dbReference>
<feature type="region of interest" description="Disordered" evidence="3">
    <location>
        <begin position="893"/>
        <end position="923"/>
    </location>
</feature>
<dbReference type="InterPro" id="IPR019155">
    <property type="entry name" value="CLEC16A/TT9_N"/>
</dbReference>
<dbReference type="OrthoDB" id="294052at2759"/>
<evidence type="ECO:0000313" key="6">
    <source>
        <dbReference type="EMBL" id="PAA90701.1"/>
    </source>
</evidence>
<dbReference type="Proteomes" id="UP000215902">
    <property type="component" value="Unassembled WGS sequence"/>
</dbReference>
<reference evidence="6 7" key="1">
    <citation type="submission" date="2017-06" db="EMBL/GenBank/DDBJ databases">
        <title>A platform for efficient transgenesis in Macrostomum lignano, a flatworm model organism for stem cell research.</title>
        <authorList>
            <person name="Berezikov E."/>
        </authorList>
    </citation>
    <scope>NUCLEOTIDE SEQUENCE [LARGE SCALE GENOMIC DNA]</scope>
    <source>
        <strain evidence="6">DV1</strain>
        <tissue evidence="6">Whole organism</tissue>
    </source>
</reference>
<feature type="domain" description="FPL" evidence="4">
    <location>
        <begin position="55"/>
        <end position="202"/>
    </location>
</feature>
<evidence type="ECO:0000313" key="7">
    <source>
        <dbReference type="Proteomes" id="UP000215902"/>
    </source>
</evidence>